<evidence type="ECO:0000313" key="3">
    <source>
        <dbReference type="EMBL" id="KAB2951315.1"/>
    </source>
</evidence>
<keyword evidence="2" id="KW-1133">Transmembrane helix</keyword>
<comment type="caution">
    <text evidence="3">The sequence shown here is derived from an EMBL/GenBank/DDBJ whole genome shotgun (WGS) entry which is preliminary data.</text>
</comment>
<evidence type="ECO:0000256" key="2">
    <source>
        <dbReference type="SAM" id="Phobius"/>
    </source>
</evidence>
<accession>A0A6I0F2P3</accession>
<feature type="region of interest" description="Disordered" evidence="1">
    <location>
        <begin position="153"/>
        <end position="193"/>
    </location>
</feature>
<feature type="transmembrane region" description="Helical" evidence="2">
    <location>
        <begin position="23"/>
        <end position="42"/>
    </location>
</feature>
<gene>
    <name evidence="3" type="ORF">F9B85_13180</name>
</gene>
<evidence type="ECO:0008006" key="5">
    <source>
        <dbReference type="Google" id="ProtNLM"/>
    </source>
</evidence>
<reference evidence="3 4" key="1">
    <citation type="submission" date="2019-10" db="EMBL/GenBank/DDBJ databases">
        <title>Whole-genome sequence of the extremophile Heliorestis acidaminivorans DSM 24790.</title>
        <authorList>
            <person name="Kyndt J.A."/>
            <person name="Meyer T.E."/>
        </authorList>
    </citation>
    <scope>NUCLEOTIDE SEQUENCE [LARGE SCALE GENOMIC DNA]</scope>
    <source>
        <strain evidence="3 4">DSM 24790</strain>
    </source>
</reference>
<organism evidence="3 4">
    <name type="scientific">Heliorestis acidaminivorans</name>
    <dbReference type="NCBI Taxonomy" id="553427"/>
    <lineage>
        <taxon>Bacteria</taxon>
        <taxon>Bacillati</taxon>
        <taxon>Bacillota</taxon>
        <taxon>Clostridia</taxon>
        <taxon>Eubacteriales</taxon>
        <taxon>Heliobacteriaceae</taxon>
        <taxon>Heliorestis</taxon>
    </lineage>
</organism>
<feature type="compositionally biased region" description="Low complexity" evidence="1">
    <location>
        <begin position="161"/>
        <end position="193"/>
    </location>
</feature>
<dbReference type="AlphaFoldDB" id="A0A6I0F2P3"/>
<sequence>MGAKNTSGSAKKGLAQKEIDPKVAIGIIAGFLVVVALIAFAVTGKSGKDGSIADLQNGSTSMEVLPITVRNLEGGDTVTAVATEGIRDPFAGAMRLKGIVVGGGGADSAIIEAGKATYIVNAGKTLPGGWKVDKITKDAVFFIAEDGKELRLEFDGRRESTPASTTTSETATSAESTATESSSNSPSEGGSEE</sequence>
<keyword evidence="2" id="KW-0812">Transmembrane</keyword>
<evidence type="ECO:0000313" key="4">
    <source>
        <dbReference type="Proteomes" id="UP000468766"/>
    </source>
</evidence>
<keyword evidence="4" id="KW-1185">Reference proteome</keyword>
<keyword evidence="2" id="KW-0472">Membrane</keyword>
<name>A0A6I0F2P3_9FIRM</name>
<proteinExistence type="predicted"/>
<dbReference type="Proteomes" id="UP000468766">
    <property type="component" value="Unassembled WGS sequence"/>
</dbReference>
<evidence type="ECO:0000256" key="1">
    <source>
        <dbReference type="SAM" id="MobiDB-lite"/>
    </source>
</evidence>
<dbReference type="RefSeq" id="WP_151621689.1">
    <property type="nucleotide sequence ID" value="NZ_WBXO01000013.1"/>
</dbReference>
<dbReference type="OrthoDB" id="1787373at2"/>
<dbReference type="EMBL" id="WBXO01000013">
    <property type="protein sequence ID" value="KAB2951315.1"/>
    <property type="molecule type" value="Genomic_DNA"/>
</dbReference>
<protein>
    <recommendedName>
        <fullName evidence="5">Type II secretion system protein GspC N-terminal domain-containing protein</fullName>
    </recommendedName>
</protein>